<keyword evidence="4" id="KW-1185">Reference proteome</keyword>
<evidence type="ECO:0000313" key="4">
    <source>
        <dbReference type="Proteomes" id="UP000294835"/>
    </source>
</evidence>
<feature type="region of interest" description="Disordered" evidence="1">
    <location>
        <begin position="25"/>
        <end position="59"/>
    </location>
</feature>
<evidence type="ECO:0000256" key="1">
    <source>
        <dbReference type="SAM" id="MobiDB-lite"/>
    </source>
</evidence>
<protein>
    <submittedName>
        <fullName evidence="3">Uncharacterized protein</fullName>
    </submittedName>
</protein>
<feature type="chain" id="PRO_5020212143" evidence="2">
    <location>
        <begin position="24"/>
        <end position="209"/>
    </location>
</feature>
<dbReference type="OrthoDB" id="7876236at2"/>
<accession>A0A4R2Q307</accession>
<dbReference type="PROSITE" id="PS51257">
    <property type="entry name" value="PROKAR_LIPOPROTEIN"/>
    <property type="match status" value="1"/>
</dbReference>
<proteinExistence type="predicted"/>
<dbReference type="RefSeq" id="WP_132460796.1">
    <property type="nucleotide sequence ID" value="NZ_SLXP01000002.1"/>
</dbReference>
<gene>
    <name evidence="3" type="ORF">EV662_102118</name>
</gene>
<dbReference type="AlphaFoldDB" id="A0A4R2Q307"/>
<evidence type="ECO:0000256" key="2">
    <source>
        <dbReference type="SAM" id="SignalP"/>
    </source>
</evidence>
<comment type="caution">
    <text evidence="3">The sequence shown here is derived from an EMBL/GenBank/DDBJ whole genome shotgun (WGS) entry which is preliminary data.</text>
</comment>
<evidence type="ECO:0000313" key="3">
    <source>
        <dbReference type="EMBL" id="TCP42927.1"/>
    </source>
</evidence>
<dbReference type="Proteomes" id="UP000294835">
    <property type="component" value="Unassembled WGS sequence"/>
</dbReference>
<organism evidence="3 4">
    <name type="scientific">Rhodovulum marinum</name>
    <dbReference type="NCBI Taxonomy" id="320662"/>
    <lineage>
        <taxon>Bacteria</taxon>
        <taxon>Pseudomonadati</taxon>
        <taxon>Pseudomonadota</taxon>
        <taxon>Alphaproteobacteria</taxon>
        <taxon>Rhodobacterales</taxon>
        <taxon>Paracoccaceae</taxon>
        <taxon>Rhodovulum</taxon>
    </lineage>
</organism>
<feature type="signal peptide" evidence="2">
    <location>
        <begin position="1"/>
        <end position="23"/>
    </location>
</feature>
<feature type="compositionally biased region" description="Polar residues" evidence="1">
    <location>
        <begin position="25"/>
        <end position="40"/>
    </location>
</feature>
<name>A0A4R2Q307_9RHOB</name>
<keyword evidence="2" id="KW-0732">Signal</keyword>
<dbReference type="EMBL" id="SLXP01000002">
    <property type="protein sequence ID" value="TCP42927.1"/>
    <property type="molecule type" value="Genomic_DNA"/>
</dbReference>
<sequence>MTRRALVPLIALMGCAAALSAEAQGVSTPRDQQGTRSANGGDSGFVTPEFYPAPPGLPRGSLSDGVTGLIVRDLSEARDFCIRSPRVEYVIDCLSEEYGRIAEKMPRGDYEAAKSAVAEAARGLGALAGANADPRLPRARLKRPGGAATPPLTPVRSTAVNRLNAAAAEIVEEAETVLLRAAERSDRRRAHYQRIAAAIGSTKVLLRAL</sequence>
<reference evidence="3 4" key="1">
    <citation type="submission" date="2019-03" db="EMBL/GenBank/DDBJ databases">
        <title>Genomic Encyclopedia of Type Strains, Phase IV (KMG-IV): sequencing the most valuable type-strain genomes for metagenomic binning, comparative biology and taxonomic classification.</title>
        <authorList>
            <person name="Goeker M."/>
        </authorList>
    </citation>
    <scope>NUCLEOTIDE SEQUENCE [LARGE SCALE GENOMIC DNA]</scope>
    <source>
        <strain evidence="3 4">DSM 18063</strain>
    </source>
</reference>